<name>A0A814YHM0_9BILA</name>
<dbReference type="EMBL" id="CAJNOL010000889">
    <property type="protein sequence ID" value="CAF1230014.1"/>
    <property type="molecule type" value="Genomic_DNA"/>
</dbReference>
<sequence>MNRSSKLKNIFDDKKQDLLNDSETDISSISDNRNISTINLLSTDSEISSDENSEISRENCCLICSILPNLSNINTCQKHLTLLTKSINSTKIVHIMNPRKNDHQSKFKHRYRSSSSSSSSSSSEFRHQPKRRSMIVQSSDSSSQDDLFFSPNVQSQKPTNVNQHYQSTHIQTQLSPSLPPSSTMHKTLQQYNEILLTPLFKKQSQENNNEIQTILKDIQNKPIQQEVPQINHKINSPDVFEIDSNLSNSSYISLNRSIHEKGDNYQKKITIDKNQLIEQILTNKHPQPIILLERVCFER</sequence>
<feature type="compositionally biased region" description="Polar residues" evidence="1">
    <location>
        <begin position="151"/>
        <end position="173"/>
    </location>
</feature>
<protein>
    <submittedName>
        <fullName evidence="2">Uncharacterized protein</fullName>
    </submittedName>
</protein>
<feature type="compositionally biased region" description="Low complexity" evidence="1">
    <location>
        <begin position="113"/>
        <end position="123"/>
    </location>
</feature>
<feature type="region of interest" description="Disordered" evidence="1">
    <location>
        <begin position="96"/>
        <end position="184"/>
    </location>
</feature>
<dbReference type="Proteomes" id="UP000663870">
    <property type="component" value="Unassembled WGS sequence"/>
</dbReference>
<comment type="caution">
    <text evidence="2">The sequence shown here is derived from an EMBL/GenBank/DDBJ whole genome shotgun (WGS) entry which is preliminary data.</text>
</comment>
<organism evidence="2 3">
    <name type="scientific">Rotaria sordida</name>
    <dbReference type="NCBI Taxonomy" id="392033"/>
    <lineage>
        <taxon>Eukaryota</taxon>
        <taxon>Metazoa</taxon>
        <taxon>Spiralia</taxon>
        <taxon>Gnathifera</taxon>
        <taxon>Rotifera</taxon>
        <taxon>Eurotatoria</taxon>
        <taxon>Bdelloidea</taxon>
        <taxon>Philodinida</taxon>
        <taxon>Philodinidae</taxon>
        <taxon>Rotaria</taxon>
    </lineage>
</organism>
<feature type="compositionally biased region" description="Low complexity" evidence="1">
    <location>
        <begin position="137"/>
        <end position="146"/>
    </location>
</feature>
<evidence type="ECO:0000313" key="2">
    <source>
        <dbReference type="EMBL" id="CAF1230014.1"/>
    </source>
</evidence>
<evidence type="ECO:0000313" key="3">
    <source>
        <dbReference type="Proteomes" id="UP000663870"/>
    </source>
</evidence>
<gene>
    <name evidence="2" type="ORF">JXQ802_LOCUS25894</name>
</gene>
<proteinExistence type="predicted"/>
<accession>A0A814YHM0</accession>
<reference evidence="2" key="1">
    <citation type="submission" date="2021-02" db="EMBL/GenBank/DDBJ databases">
        <authorList>
            <person name="Nowell W R."/>
        </authorList>
    </citation>
    <scope>NUCLEOTIDE SEQUENCE</scope>
</reference>
<dbReference type="AlphaFoldDB" id="A0A814YHM0"/>
<evidence type="ECO:0000256" key="1">
    <source>
        <dbReference type="SAM" id="MobiDB-lite"/>
    </source>
</evidence>
<keyword evidence="3" id="KW-1185">Reference proteome</keyword>